<evidence type="ECO:0000313" key="3">
    <source>
        <dbReference type="Proteomes" id="UP001058974"/>
    </source>
</evidence>
<feature type="compositionally biased region" description="Basic residues" evidence="1">
    <location>
        <begin position="74"/>
        <end position="90"/>
    </location>
</feature>
<dbReference type="AlphaFoldDB" id="A0A9D4X7T5"/>
<sequence>MTKIFLKTLSSFYYERIIASSPNHFTEMVNMGMRLEEGVCEGSLSKDEASTSKKYGRSFSKKKEGEINALSVGRQRRPRVRKNSQSRQHQHQVSSVIPGAPGHDIENRYPLKYEVQKLVKSAMVSFKDRVPNVKANQLPAHGNTSVNMVDGCPGNFRVFGLHRIRRFLVEMHRTLCLISDSEHDHDGCVICSVNPRGRVIIKRDIQKLMDENIIQVQQSRDMGDDVNVIVSIFKTPKRVVIQFDSSSNNVNRSVLSLVIRLVGPIPYASNKGMPCQYNSTMIEKGQEVPLHIVDSVVNIADEVKVTCSGRVFSPAFPKIVEDVSVGKKA</sequence>
<comment type="caution">
    <text evidence="2">The sequence shown here is derived from an EMBL/GenBank/DDBJ whole genome shotgun (WGS) entry which is preliminary data.</text>
</comment>
<feature type="region of interest" description="Disordered" evidence="1">
    <location>
        <begin position="72"/>
        <end position="103"/>
    </location>
</feature>
<dbReference type="PANTHER" id="PTHR32108:SF9">
    <property type="entry name" value="REVERSE TRANSCRIPTASE RNASE H-LIKE DOMAIN-CONTAINING PROTEIN"/>
    <property type="match status" value="1"/>
</dbReference>
<gene>
    <name evidence="2" type="ORF">KIW84_041282</name>
</gene>
<dbReference type="EMBL" id="JAMSHJ010000004">
    <property type="protein sequence ID" value="KAI5416174.1"/>
    <property type="molecule type" value="Genomic_DNA"/>
</dbReference>
<dbReference type="PANTHER" id="PTHR32108">
    <property type="entry name" value="DNA-DIRECTED RNA POLYMERASE SUBUNIT ALPHA"/>
    <property type="match status" value="1"/>
</dbReference>
<dbReference type="Gramene" id="Psat04G0128200-T1">
    <property type="protein sequence ID" value="KAI5416174.1"/>
    <property type="gene ID" value="KIW84_041282"/>
</dbReference>
<reference evidence="2 3" key="1">
    <citation type="journal article" date="2022" name="Nat. Genet.">
        <title>Improved pea reference genome and pan-genome highlight genomic features and evolutionary characteristics.</title>
        <authorList>
            <person name="Yang T."/>
            <person name="Liu R."/>
            <person name="Luo Y."/>
            <person name="Hu S."/>
            <person name="Wang D."/>
            <person name="Wang C."/>
            <person name="Pandey M.K."/>
            <person name="Ge S."/>
            <person name="Xu Q."/>
            <person name="Li N."/>
            <person name="Li G."/>
            <person name="Huang Y."/>
            <person name="Saxena R.K."/>
            <person name="Ji Y."/>
            <person name="Li M."/>
            <person name="Yan X."/>
            <person name="He Y."/>
            <person name="Liu Y."/>
            <person name="Wang X."/>
            <person name="Xiang C."/>
            <person name="Varshney R.K."/>
            <person name="Ding H."/>
            <person name="Gao S."/>
            <person name="Zong X."/>
        </authorList>
    </citation>
    <scope>NUCLEOTIDE SEQUENCE [LARGE SCALE GENOMIC DNA]</scope>
    <source>
        <strain evidence="2 3">cv. Zhongwan 6</strain>
    </source>
</reference>
<evidence type="ECO:0000313" key="2">
    <source>
        <dbReference type="EMBL" id="KAI5416174.1"/>
    </source>
</evidence>
<accession>A0A9D4X7T5</accession>
<dbReference type="Proteomes" id="UP001058974">
    <property type="component" value="Chromosome 4"/>
</dbReference>
<evidence type="ECO:0000256" key="1">
    <source>
        <dbReference type="SAM" id="MobiDB-lite"/>
    </source>
</evidence>
<proteinExistence type="predicted"/>
<protein>
    <submittedName>
        <fullName evidence="2">Uncharacterized protein</fullName>
    </submittedName>
</protein>
<name>A0A9D4X7T5_PEA</name>
<organism evidence="2 3">
    <name type="scientific">Pisum sativum</name>
    <name type="common">Garden pea</name>
    <name type="synonym">Lathyrus oleraceus</name>
    <dbReference type="NCBI Taxonomy" id="3888"/>
    <lineage>
        <taxon>Eukaryota</taxon>
        <taxon>Viridiplantae</taxon>
        <taxon>Streptophyta</taxon>
        <taxon>Embryophyta</taxon>
        <taxon>Tracheophyta</taxon>
        <taxon>Spermatophyta</taxon>
        <taxon>Magnoliopsida</taxon>
        <taxon>eudicotyledons</taxon>
        <taxon>Gunneridae</taxon>
        <taxon>Pentapetalae</taxon>
        <taxon>rosids</taxon>
        <taxon>fabids</taxon>
        <taxon>Fabales</taxon>
        <taxon>Fabaceae</taxon>
        <taxon>Papilionoideae</taxon>
        <taxon>50 kb inversion clade</taxon>
        <taxon>NPAAA clade</taxon>
        <taxon>Hologalegina</taxon>
        <taxon>IRL clade</taxon>
        <taxon>Fabeae</taxon>
        <taxon>Lathyrus</taxon>
    </lineage>
</organism>
<keyword evidence="3" id="KW-1185">Reference proteome</keyword>